<dbReference type="GO" id="GO:0046983">
    <property type="term" value="F:protein dimerization activity"/>
    <property type="evidence" value="ECO:0007669"/>
    <property type="project" value="InterPro"/>
</dbReference>
<evidence type="ECO:0000256" key="2">
    <source>
        <dbReference type="ARBA" id="ARBA00023015"/>
    </source>
</evidence>
<dbReference type="SUPFAM" id="SSF69065">
    <property type="entry name" value="RNase III domain-like"/>
    <property type="match status" value="1"/>
</dbReference>
<dbReference type="PANTHER" id="PTHR11514:SF40">
    <property type="entry name" value="TRANSCRIPTION FACTOR BHLH14"/>
    <property type="match status" value="1"/>
</dbReference>
<keyword evidence="6" id="KW-0175">Coiled coil</keyword>
<dbReference type="InterPro" id="IPR036389">
    <property type="entry name" value="RNase_III_sf"/>
</dbReference>
<organism evidence="10 11">
    <name type="scientific">Artemisia annua</name>
    <name type="common">Sweet wormwood</name>
    <dbReference type="NCBI Taxonomy" id="35608"/>
    <lineage>
        <taxon>Eukaryota</taxon>
        <taxon>Viridiplantae</taxon>
        <taxon>Streptophyta</taxon>
        <taxon>Embryophyta</taxon>
        <taxon>Tracheophyta</taxon>
        <taxon>Spermatophyta</taxon>
        <taxon>Magnoliopsida</taxon>
        <taxon>eudicotyledons</taxon>
        <taxon>Gunneridae</taxon>
        <taxon>Pentapetalae</taxon>
        <taxon>asterids</taxon>
        <taxon>campanulids</taxon>
        <taxon>Asterales</taxon>
        <taxon>Asteraceae</taxon>
        <taxon>Asteroideae</taxon>
        <taxon>Anthemideae</taxon>
        <taxon>Artemisiinae</taxon>
        <taxon>Artemisia</taxon>
    </lineage>
</organism>
<dbReference type="SMART" id="SM00353">
    <property type="entry name" value="HLH"/>
    <property type="match status" value="1"/>
</dbReference>
<dbReference type="InterPro" id="IPR025610">
    <property type="entry name" value="MYC/MYB_N"/>
</dbReference>
<feature type="coiled-coil region" evidence="6">
    <location>
        <begin position="335"/>
        <end position="362"/>
    </location>
</feature>
<comment type="subcellular location">
    <subcellularLocation>
        <location evidence="1 5">Nucleus</location>
    </subcellularLocation>
</comment>
<dbReference type="Proteomes" id="UP000245207">
    <property type="component" value="Unassembled WGS sequence"/>
</dbReference>
<dbReference type="STRING" id="35608.A0A2U1KGP1"/>
<dbReference type="InterPro" id="IPR011598">
    <property type="entry name" value="bHLH_dom"/>
</dbReference>
<dbReference type="InterPro" id="IPR036638">
    <property type="entry name" value="HLH_DNA-bd_sf"/>
</dbReference>
<keyword evidence="2 5" id="KW-0805">Transcription regulation</keyword>
<evidence type="ECO:0000259" key="9">
    <source>
        <dbReference type="PROSITE" id="PS50888"/>
    </source>
</evidence>
<dbReference type="GO" id="GO:0003700">
    <property type="term" value="F:DNA-binding transcription factor activity"/>
    <property type="evidence" value="ECO:0007669"/>
    <property type="project" value="InterPro"/>
</dbReference>
<name>A0A2U1KGP1_ARTAN</name>
<reference evidence="10 11" key="1">
    <citation type="journal article" date="2018" name="Mol. Plant">
        <title>The genome of Artemisia annua provides insight into the evolution of Asteraceae family and artemisinin biosynthesis.</title>
        <authorList>
            <person name="Shen Q."/>
            <person name="Zhang L."/>
            <person name="Liao Z."/>
            <person name="Wang S."/>
            <person name="Yan T."/>
            <person name="Shi P."/>
            <person name="Liu M."/>
            <person name="Fu X."/>
            <person name="Pan Q."/>
            <person name="Wang Y."/>
            <person name="Lv Z."/>
            <person name="Lu X."/>
            <person name="Zhang F."/>
            <person name="Jiang W."/>
            <person name="Ma Y."/>
            <person name="Chen M."/>
            <person name="Hao X."/>
            <person name="Li L."/>
            <person name="Tang Y."/>
            <person name="Lv G."/>
            <person name="Zhou Y."/>
            <person name="Sun X."/>
            <person name="Brodelius P.E."/>
            <person name="Rose J.K.C."/>
            <person name="Tang K."/>
        </authorList>
    </citation>
    <scope>NUCLEOTIDE SEQUENCE [LARGE SCALE GENOMIC DNA]</scope>
    <source>
        <strain evidence="11">cv. Huhao1</strain>
        <tissue evidence="10">Leaf</tissue>
    </source>
</reference>
<dbReference type="EMBL" id="PKPP01019048">
    <property type="protein sequence ID" value="PWA35954.1"/>
    <property type="molecule type" value="Genomic_DNA"/>
</dbReference>
<dbReference type="GO" id="GO:0004525">
    <property type="term" value="F:ribonuclease III activity"/>
    <property type="evidence" value="ECO:0007669"/>
    <property type="project" value="InterPro"/>
</dbReference>
<evidence type="ECO:0000256" key="3">
    <source>
        <dbReference type="ARBA" id="ARBA00023163"/>
    </source>
</evidence>
<comment type="caution">
    <text evidence="10">The sequence shown here is derived from an EMBL/GenBank/DDBJ whole genome shotgun (WGS) entry which is preliminary data.</text>
</comment>
<dbReference type="AlphaFoldDB" id="A0A2U1KGP1"/>
<feature type="compositionally biased region" description="Basic residues" evidence="7">
    <location>
        <begin position="285"/>
        <end position="294"/>
    </location>
</feature>
<evidence type="ECO:0000256" key="5">
    <source>
        <dbReference type="RuleBase" id="RU369104"/>
    </source>
</evidence>
<evidence type="ECO:0000256" key="4">
    <source>
        <dbReference type="ARBA" id="ARBA00023242"/>
    </source>
</evidence>
<dbReference type="Gene3D" id="4.10.280.10">
    <property type="entry name" value="Helix-loop-helix DNA-binding domain"/>
    <property type="match status" value="1"/>
</dbReference>
<dbReference type="SUPFAM" id="SSF47459">
    <property type="entry name" value="HLH, helix-loop-helix DNA-binding domain"/>
    <property type="match status" value="1"/>
</dbReference>
<gene>
    <name evidence="10" type="ORF">CTI12_AA604690</name>
</gene>
<evidence type="ECO:0000313" key="10">
    <source>
        <dbReference type="EMBL" id="PWA35954.1"/>
    </source>
</evidence>
<feature type="domain" description="RNase III" evidence="8">
    <location>
        <begin position="463"/>
        <end position="497"/>
    </location>
</feature>
<dbReference type="Pfam" id="PF00010">
    <property type="entry name" value="HLH"/>
    <property type="match status" value="1"/>
</dbReference>
<dbReference type="Gene3D" id="1.10.1520.10">
    <property type="entry name" value="Ribonuclease III domain"/>
    <property type="match status" value="1"/>
</dbReference>
<accession>A0A2U1KGP1</accession>
<dbReference type="PANTHER" id="PTHR11514">
    <property type="entry name" value="MYC"/>
    <property type="match status" value="1"/>
</dbReference>
<dbReference type="GO" id="GO:0000976">
    <property type="term" value="F:transcription cis-regulatory region binding"/>
    <property type="evidence" value="ECO:0007669"/>
    <property type="project" value="TreeGrafter"/>
</dbReference>
<dbReference type="GO" id="GO:0006396">
    <property type="term" value="P:RNA processing"/>
    <property type="evidence" value="ECO:0007669"/>
    <property type="project" value="InterPro"/>
</dbReference>
<keyword evidence="3 5" id="KW-0804">Transcription</keyword>
<evidence type="ECO:0000256" key="7">
    <source>
        <dbReference type="SAM" id="MobiDB-lite"/>
    </source>
</evidence>
<dbReference type="Pfam" id="PF14215">
    <property type="entry name" value="bHLH-MYC_N"/>
    <property type="match status" value="1"/>
</dbReference>
<dbReference type="PROSITE" id="PS50142">
    <property type="entry name" value="RNASE_3_2"/>
    <property type="match status" value="1"/>
</dbReference>
<dbReference type="OrthoDB" id="1926382at2759"/>
<evidence type="ECO:0000313" key="11">
    <source>
        <dbReference type="Proteomes" id="UP000245207"/>
    </source>
</evidence>
<sequence length="572" mass="64455">MIYQNLVRSIYSPSRISIIFASHTFCFHNQTIRITMDDEILILSPSSCSSIIHQNTHNSHHKLQFLLQTQPYPWAFAIFWKTTYNHDYGRPWTLTWADGYFLQNPNKPAFKEIQTLVGPDNTDGAEWFYVVSLARSFGIGDESAPSNSFTSNSVIWLTGAHSLISFNCERAKEAYIHGLETLVYIPTTNGVVELGSYHVINHTESDLAHRVKSLFSASSSSSSSFLSPSSNLINQPNDYLISFGEMVSRLPQDEESKDIFDLGTTTFGQQSKKLGKVVENTNNKGQKKSQKKKGHDPPLNHVEAERKRLTNLNQRFYALRSVVPYVSKMDKTSLLEDAVCYINELKNKVEELEAQLQAMNNQPKLKKIKVKAPDVTFVRNSQGANIYNNGNRTKTNGTLEVEVRMVGDNAMIRIQSGNADWPSAKLMDALREMEAKVHQASMSCINDVTLQDVVARVQELMEGIKQYPLHSYGLINSPKILADIVESLVGAVYVDTNLSVDATWEIGIKLEYKNLWVESGEIEIYNGNELIGKGNYKKKKTTMKNKAAADAYVNLVKQLGLKDDAQFDEFLH</sequence>
<dbReference type="InterPro" id="IPR045084">
    <property type="entry name" value="AIB/MYC-like"/>
</dbReference>
<feature type="region of interest" description="Disordered" evidence="7">
    <location>
        <begin position="271"/>
        <end position="301"/>
    </location>
</feature>
<feature type="domain" description="BHLH" evidence="9">
    <location>
        <begin position="296"/>
        <end position="345"/>
    </location>
</feature>
<evidence type="ECO:0000259" key="8">
    <source>
        <dbReference type="PROSITE" id="PS50142"/>
    </source>
</evidence>
<dbReference type="PROSITE" id="PS50888">
    <property type="entry name" value="BHLH"/>
    <property type="match status" value="1"/>
</dbReference>
<keyword evidence="4 5" id="KW-0539">Nucleus</keyword>
<proteinExistence type="predicted"/>
<protein>
    <recommendedName>
        <fullName evidence="5">Transcription factor</fullName>
        <shortName evidence="5">bHLH transcription factor</shortName>
    </recommendedName>
    <alternativeName>
        <fullName evidence="5">Basic helix-loop-helix protein</fullName>
    </alternativeName>
</protein>
<evidence type="ECO:0000256" key="6">
    <source>
        <dbReference type="SAM" id="Coils"/>
    </source>
</evidence>
<dbReference type="GO" id="GO:0005634">
    <property type="term" value="C:nucleus"/>
    <property type="evidence" value="ECO:0007669"/>
    <property type="project" value="UniProtKB-SubCell"/>
</dbReference>
<evidence type="ECO:0000256" key="1">
    <source>
        <dbReference type="ARBA" id="ARBA00004123"/>
    </source>
</evidence>
<dbReference type="InterPro" id="IPR000999">
    <property type="entry name" value="RNase_III_dom"/>
</dbReference>
<keyword evidence="11" id="KW-1185">Reference proteome</keyword>